<dbReference type="OrthoDB" id="5562739at2759"/>
<dbReference type="InterPro" id="IPR036887">
    <property type="entry name" value="HTH_APSES_sf"/>
</dbReference>
<feature type="compositionally biased region" description="Low complexity" evidence="1">
    <location>
        <begin position="353"/>
        <end position="366"/>
    </location>
</feature>
<feature type="region of interest" description="Disordered" evidence="1">
    <location>
        <begin position="310"/>
        <end position="413"/>
    </location>
</feature>
<dbReference type="PROSITE" id="PS51299">
    <property type="entry name" value="HTH_APSES"/>
    <property type="match status" value="1"/>
</dbReference>
<accession>A0A139IJL1</accession>
<dbReference type="PANTHER" id="PTHR43828">
    <property type="entry name" value="ASPARAGINASE"/>
    <property type="match status" value="1"/>
</dbReference>
<dbReference type="GO" id="GO:0033309">
    <property type="term" value="C:SBF transcription complex"/>
    <property type="evidence" value="ECO:0007669"/>
    <property type="project" value="TreeGrafter"/>
</dbReference>
<dbReference type="InterPro" id="IPR051642">
    <property type="entry name" value="SWI6-like"/>
</dbReference>
<evidence type="ECO:0000313" key="3">
    <source>
        <dbReference type="EMBL" id="KXT14844.1"/>
    </source>
</evidence>
<sequence>MPSSFPHMPPSPDPDPQHRPRTGTQHYTPHPSPATMLKINALLNPTTSDNGRWHSHHGAATPPTPASTTHASSPALSSRPVTPATPSASKKQKLIKDAAIFLRGSPKGPVNYPPYECTEESLCLNYQQRQELAEQHRAFKLWPNGSSDEKIANYVRHIPYSSEKKDFLNKTGRDAFDVFTYTFSVPSEPNKDYAVMWDYQIGLVRITPFFKACKYSKTTPAKALTTNPGLKELSHSITGGALAAQGYWMPYACARAVCLTFCYNIRWALTPIFGPSFIKECLRPDHPNFARFKIDPEVVRCAALEAEGWKPDSASRSDMPPGASYGGVRGIPRSQPEAPLGYQARPRNDHLNFKSGSPFDSGSDSPRYGNYTYASSPMRSPALSPKSSPNKQPDWTTSFNRTQHSSTPSAVQAPSVTALANSLLTEPRYSPAMSWRAAESMVQRPHHPEANHTAQEGGRASKRRRSSTLPPPAPSRDAANTSRSPSTSESDEGDINASSKSRESTRRSQAKTDSASGAFVPKRLKTDDPAATKYNAADARAARWLLNLSMRDQQLASGSNVITGHKRKAD</sequence>
<dbReference type="Proteomes" id="UP000073492">
    <property type="component" value="Unassembled WGS sequence"/>
</dbReference>
<feature type="compositionally biased region" description="Polar residues" evidence="1">
    <location>
        <begin position="385"/>
        <end position="413"/>
    </location>
</feature>
<dbReference type="EMBL" id="LFZO01000073">
    <property type="protein sequence ID" value="KXT14844.1"/>
    <property type="molecule type" value="Genomic_DNA"/>
</dbReference>
<feature type="domain" description="HTH APSES-type" evidence="2">
    <location>
        <begin position="165"/>
        <end position="284"/>
    </location>
</feature>
<protein>
    <recommendedName>
        <fullName evidence="2">HTH APSES-type domain-containing protein</fullName>
    </recommendedName>
</protein>
<evidence type="ECO:0000259" key="2">
    <source>
        <dbReference type="PROSITE" id="PS51299"/>
    </source>
</evidence>
<feature type="compositionally biased region" description="Polar residues" evidence="1">
    <location>
        <begin position="75"/>
        <end position="89"/>
    </location>
</feature>
<dbReference type="GO" id="GO:0003677">
    <property type="term" value="F:DNA binding"/>
    <property type="evidence" value="ECO:0007669"/>
    <property type="project" value="InterPro"/>
</dbReference>
<feature type="compositionally biased region" description="Polar residues" evidence="1">
    <location>
        <begin position="478"/>
        <end position="488"/>
    </location>
</feature>
<feature type="compositionally biased region" description="Low complexity" evidence="1">
    <location>
        <begin position="58"/>
        <end position="74"/>
    </location>
</feature>
<dbReference type="GO" id="GO:0000981">
    <property type="term" value="F:DNA-binding transcription factor activity, RNA polymerase II-specific"/>
    <property type="evidence" value="ECO:0007669"/>
    <property type="project" value="UniProtKB-ARBA"/>
</dbReference>
<dbReference type="PANTHER" id="PTHR43828:SF5">
    <property type="entry name" value="TRANSCRIPTIONAL REPRESSOR XBP1"/>
    <property type="match status" value="1"/>
</dbReference>
<dbReference type="Gene3D" id="3.10.260.10">
    <property type="entry name" value="Transcription regulator HTH, APSES-type DNA-binding domain"/>
    <property type="match status" value="1"/>
</dbReference>
<dbReference type="GO" id="GO:0030907">
    <property type="term" value="C:MBF transcription complex"/>
    <property type="evidence" value="ECO:0007669"/>
    <property type="project" value="TreeGrafter"/>
</dbReference>
<keyword evidence="4" id="KW-1185">Reference proteome</keyword>
<reference evidence="3 4" key="1">
    <citation type="submission" date="2015-07" db="EMBL/GenBank/DDBJ databases">
        <title>Comparative genomics of the Sigatoka disease complex on banana suggests a link between parallel evolutionary changes in Pseudocercospora fijiensis and Pseudocercospora eumusae and increased virulence on the banana host.</title>
        <authorList>
            <person name="Chang T.-C."/>
            <person name="Salvucci A."/>
            <person name="Crous P.W."/>
            <person name="Stergiopoulos I."/>
        </authorList>
    </citation>
    <scope>NUCLEOTIDE SEQUENCE [LARGE SCALE GENOMIC DNA]</scope>
    <source>
        <strain evidence="3 4">CBS 116634</strain>
    </source>
</reference>
<organism evidence="3 4">
    <name type="scientific">Pseudocercospora musae</name>
    <dbReference type="NCBI Taxonomy" id="113226"/>
    <lineage>
        <taxon>Eukaryota</taxon>
        <taxon>Fungi</taxon>
        <taxon>Dikarya</taxon>
        <taxon>Ascomycota</taxon>
        <taxon>Pezizomycotina</taxon>
        <taxon>Dothideomycetes</taxon>
        <taxon>Dothideomycetidae</taxon>
        <taxon>Mycosphaerellales</taxon>
        <taxon>Mycosphaerellaceae</taxon>
        <taxon>Pseudocercospora</taxon>
    </lineage>
</organism>
<dbReference type="InterPro" id="IPR003163">
    <property type="entry name" value="Tscrpt_reg_HTH_APSES-type"/>
</dbReference>
<feature type="region of interest" description="Disordered" evidence="1">
    <location>
        <begin position="436"/>
        <end position="531"/>
    </location>
</feature>
<feature type="region of interest" description="Disordered" evidence="1">
    <location>
        <begin position="1"/>
        <end position="91"/>
    </location>
</feature>
<gene>
    <name evidence="3" type="ORF">AC579_4083</name>
</gene>
<name>A0A139IJL1_9PEZI</name>
<comment type="caution">
    <text evidence="3">The sequence shown here is derived from an EMBL/GenBank/DDBJ whole genome shotgun (WGS) entry which is preliminary data.</text>
</comment>
<dbReference type="AlphaFoldDB" id="A0A139IJL1"/>
<dbReference type="SUPFAM" id="SSF54616">
    <property type="entry name" value="DNA-binding domain of Mlu1-box binding protein MBP1"/>
    <property type="match status" value="1"/>
</dbReference>
<proteinExistence type="predicted"/>
<evidence type="ECO:0000313" key="4">
    <source>
        <dbReference type="Proteomes" id="UP000073492"/>
    </source>
</evidence>
<evidence type="ECO:0000256" key="1">
    <source>
        <dbReference type="SAM" id="MobiDB-lite"/>
    </source>
</evidence>
<dbReference type="STRING" id="113226.A0A139IJL1"/>